<proteinExistence type="predicted"/>
<accession>A0A1W0VZ59</accession>
<evidence type="ECO:0000313" key="2">
    <source>
        <dbReference type="EMBL" id="OQU87401.1"/>
    </source>
</evidence>
<keyword evidence="3" id="KW-1185">Reference proteome</keyword>
<feature type="region of interest" description="Disordered" evidence="1">
    <location>
        <begin position="66"/>
        <end position="88"/>
    </location>
</feature>
<evidence type="ECO:0000313" key="3">
    <source>
        <dbReference type="Proteomes" id="UP000000768"/>
    </source>
</evidence>
<dbReference type="Proteomes" id="UP000000768">
    <property type="component" value="Chromosome 3"/>
</dbReference>
<protein>
    <submittedName>
        <fullName evidence="2">Uncharacterized protein</fullName>
    </submittedName>
</protein>
<feature type="compositionally biased region" description="Basic and acidic residues" evidence="1">
    <location>
        <begin position="66"/>
        <end position="75"/>
    </location>
</feature>
<feature type="region of interest" description="Disordered" evidence="1">
    <location>
        <begin position="1"/>
        <end position="48"/>
    </location>
</feature>
<name>A0A1W0VZ59_SORBI</name>
<dbReference type="InParanoid" id="A0A1W0VZ59"/>
<dbReference type="EMBL" id="CM000762">
    <property type="protein sequence ID" value="OQU87401.1"/>
    <property type="molecule type" value="Genomic_DNA"/>
</dbReference>
<gene>
    <name evidence="2" type="ORF">SORBI_3003G272001</name>
</gene>
<dbReference type="AlphaFoldDB" id="A0A1W0VZ59"/>
<evidence type="ECO:0000256" key="1">
    <source>
        <dbReference type="SAM" id="MobiDB-lite"/>
    </source>
</evidence>
<reference evidence="3" key="2">
    <citation type="journal article" date="2018" name="Plant J.">
        <title>The Sorghum bicolor reference genome: improved assembly, gene annotations, a transcriptome atlas, and signatures of genome organization.</title>
        <authorList>
            <person name="McCormick R.F."/>
            <person name="Truong S.K."/>
            <person name="Sreedasyam A."/>
            <person name="Jenkins J."/>
            <person name="Shu S."/>
            <person name="Sims D."/>
            <person name="Kennedy M."/>
            <person name="Amirebrahimi M."/>
            <person name="Weers B.D."/>
            <person name="McKinley B."/>
            <person name="Mattison A."/>
            <person name="Morishige D.T."/>
            <person name="Grimwood J."/>
            <person name="Schmutz J."/>
            <person name="Mullet J.E."/>
        </authorList>
    </citation>
    <scope>NUCLEOTIDE SEQUENCE [LARGE SCALE GENOMIC DNA]</scope>
    <source>
        <strain evidence="3">cv. BTx623</strain>
    </source>
</reference>
<organism evidence="2 3">
    <name type="scientific">Sorghum bicolor</name>
    <name type="common">Sorghum</name>
    <name type="synonym">Sorghum vulgare</name>
    <dbReference type="NCBI Taxonomy" id="4558"/>
    <lineage>
        <taxon>Eukaryota</taxon>
        <taxon>Viridiplantae</taxon>
        <taxon>Streptophyta</taxon>
        <taxon>Embryophyta</taxon>
        <taxon>Tracheophyta</taxon>
        <taxon>Spermatophyta</taxon>
        <taxon>Magnoliopsida</taxon>
        <taxon>Liliopsida</taxon>
        <taxon>Poales</taxon>
        <taxon>Poaceae</taxon>
        <taxon>PACMAD clade</taxon>
        <taxon>Panicoideae</taxon>
        <taxon>Andropogonodae</taxon>
        <taxon>Andropogoneae</taxon>
        <taxon>Sorghinae</taxon>
        <taxon>Sorghum</taxon>
    </lineage>
</organism>
<reference evidence="2 3" key="1">
    <citation type="journal article" date="2009" name="Nature">
        <title>The Sorghum bicolor genome and the diversification of grasses.</title>
        <authorList>
            <person name="Paterson A.H."/>
            <person name="Bowers J.E."/>
            <person name="Bruggmann R."/>
            <person name="Dubchak I."/>
            <person name="Grimwood J."/>
            <person name="Gundlach H."/>
            <person name="Haberer G."/>
            <person name="Hellsten U."/>
            <person name="Mitros T."/>
            <person name="Poliakov A."/>
            <person name="Schmutz J."/>
            <person name="Spannagl M."/>
            <person name="Tang H."/>
            <person name="Wang X."/>
            <person name="Wicker T."/>
            <person name="Bharti A.K."/>
            <person name="Chapman J."/>
            <person name="Feltus F.A."/>
            <person name="Gowik U."/>
            <person name="Grigoriev I.V."/>
            <person name="Lyons E."/>
            <person name="Maher C.A."/>
            <person name="Martis M."/>
            <person name="Narechania A."/>
            <person name="Otillar R.P."/>
            <person name="Penning B.W."/>
            <person name="Salamov A.A."/>
            <person name="Wang Y."/>
            <person name="Zhang L."/>
            <person name="Carpita N.C."/>
            <person name="Freeling M."/>
            <person name="Gingle A.R."/>
            <person name="Hash C.T."/>
            <person name="Keller B."/>
            <person name="Klein P."/>
            <person name="Kresovich S."/>
            <person name="McCann M.C."/>
            <person name="Ming R."/>
            <person name="Peterson D.G."/>
            <person name="Mehboob-ur-Rahman"/>
            <person name="Ware D."/>
            <person name="Westhoff P."/>
            <person name="Mayer K.F."/>
            <person name="Messing J."/>
            <person name="Rokhsar D.S."/>
        </authorList>
    </citation>
    <scope>NUCLEOTIDE SEQUENCE [LARGE SCALE GENOMIC DNA]</scope>
    <source>
        <strain evidence="3">cv. BTx623</strain>
    </source>
</reference>
<feature type="compositionally biased region" description="Basic residues" evidence="1">
    <location>
        <begin position="76"/>
        <end position="85"/>
    </location>
</feature>
<dbReference type="Gramene" id="OQU87401">
    <property type="protein sequence ID" value="OQU87401"/>
    <property type="gene ID" value="SORBI_3003G272001"/>
</dbReference>
<sequence length="115" mass="13326">MIYKGHHTINSPEDPHNHRTGTGLHPRRVLRGIDRGAPPGSTGVEQRGKSCHLLLHWERYRTPDGERERAMGELRRGRRRRKRRAAAAASPPWREVACSWEKFVLFSRSLAWRGE</sequence>